<dbReference type="PRINTS" id="PR00455">
    <property type="entry name" value="HTHTETR"/>
</dbReference>
<feature type="domain" description="HTH tetR-type" evidence="3">
    <location>
        <begin position="10"/>
        <end position="70"/>
    </location>
</feature>
<protein>
    <recommendedName>
        <fullName evidence="3">HTH tetR-type domain-containing protein</fullName>
    </recommendedName>
</protein>
<dbReference type="AlphaFoldDB" id="A0A430A6D1"/>
<dbReference type="GO" id="GO:0003700">
    <property type="term" value="F:DNA-binding transcription factor activity"/>
    <property type="evidence" value="ECO:0007669"/>
    <property type="project" value="TreeGrafter"/>
</dbReference>
<dbReference type="InterPro" id="IPR001647">
    <property type="entry name" value="HTH_TetR"/>
</dbReference>
<dbReference type="Pfam" id="PF00440">
    <property type="entry name" value="TetR_N"/>
    <property type="match status" value="1"/>
</dbReference>
<comment type="caution">
    <text evidence="4">The sequence shown here is derived from an EMBL/GenBank/DDBJ whole genome shotgun (WGS) entry which is preliminary data.</text>
</comment>
<dbReference type="Gene3D" id="1.10.357.10">
    <property type="entry name" value="Tetracycline Repressor, domain 2"/>
    <property type="match status" value="1"/>
</dbReference>
<dbReference type="GO" id="GO:0000976">
    <property type="term" value="F:transcription cis-regulatory region binding"/>
    <property type="evidence" value="ECO:0007669"/>
    <property type="project" value="TreeGrafter"/>
</dbReference>
<sequence>MTMTRKELADQTKATILDVARQLFLNQGYQATSTRAIAEQCGITQPNLYHHFKNKKVLFKCVVEEIIKDIEKVQIELLAEKCSPEEKLVSMMTALMTIHPANFFSMLEDFKEIMSEENQKEFFEMYQTAYLAPFISVFKEADLRGDVTPEEATTHLMYHLGAVMSISHQYKKEHTTEQLRRTVDLLLNGLVE</sequence>
<dbReference type="RefSeq" id="WP_126832138.1">
    <property type="nucleotide sequence ID" value="NZ_CBCRYB010000009.1"/>
</dbReference>
<evidence type="ECO:0000256" key="2">
    <source>
        <dbReference type="PROSITE-ProRule" id="PRU00335"/>
    </source>
</evidence>
<dbReference type="EMBL" id="NGJY01000003">
    <property type="protein sequence ID" value="RSU02460.1"/>
    <property type="molecule type" value="Genomic_DNA"/>
</dbReference>
<keyword evidence="5" id="KW-1185">Reference proteome</keyword>
<organism evidence="4 5">
    <name type="scientific">Vagococcus fessus</name>
    <dbReference type="NCBI Taxonomy" id="120370"/>
    <lineage>
        <taxon>Bacteria</taxon>
        <taxon>Bacillati</taxon>
        <taxon>Bacillota</taxon>
        <taxon>Bacilli</taxon>
        <taxon>Lactobacillales</taxon>
        <taxon>Enterococcaceae</taxon>
        <taxon>Vagococcus</taxon>
    </lineage>
</organism>
<dbReference type="PROSITE" id="PS01081">
    <property type="entry name" value="HTH_TETR_1"/>
    <property type="match status" value="1"/>
</dbReference>
<dbReference type="InterPro" id="IPR023772">
    <property type="entry name" value="DNA-bd_HTH_TetR-type_CS"/>
</dbReference>
<evidence type="ECO:0000313" key="4">
    <source>
        <dbReference type="EMBL" id="RSU02460.1"/>
    </source>
</evidence>
<dbReference type="Proteomes" id="UP000287101">
    <property type="component" value="Unassembled WGS sequence"/>
</dbReference>
<proteinExistence type="predicted"/>
<evidence type="ECO:0000313" key="5">
    <source>
        <dbReference type="Proteomes" id="UP000287101"/>
    </source>
</evidence>
<dbReference type="PANTHER" id="PTHR30055">
    <property type="entry name" value="HTH-TYPE TRANSCRIPTIONAL REGULATOR RUTR"/>
    <property type="match status" value="1"/>
</dbReference>
<evidence type="ECO:0000259" key="3">
    <source>
        <dbReference type="PROSITE" id="PS50977"/>
    </source>
</evidence>
<dbReference type="InterPro" id="IPR050109">
    <property type="entry name" value="HTH-type_TetR-like_transc_reg"/>
</dbReference>
<evidence type="ECO:0000256" key="1">
    <source>
        <dbReference type="ARBA" id="ARBA00023125"/>
    </source>
</evidence>
<dbReference type="OrthoDB" id="9814200at2"/>
<reference evidence="4 5" key="1">
    <citation type="submission" date="2017-05" db="EMBL/GenBank/DDBJ databases">
        <title>Vagococcus spp. assemblies.</title>
        <authorList>
            <person name="Gulvik C.A."/>
        </authorList>
    </citation>
    <scope>NUCLEOTIDE SEQUENCE [LARGE SCALE GENOMIC DNA]</scope>
    <source>
        <strain evidence="4 5">CCUG 41755</strain>
    </source>
</reference>
<accession>A0A430A6D1</accession>
<dbReference type="PANTHER" id="PTHR30055:SF226">
    <property type="entry name" value="HTH-TYPE TRANSCRIPTIONAL REGULATOR PKSA"/>
    <property type="match status" value="1"/>
</dbReference>
<gene>
    <name evidence="4" type="ORF">CBF31_08815</name>
</gene>
<feature type="DNA-binding region" description="H-T-H motif" evidence="2">
    <location>
        <begin position="33"/>
        <end position="52"/>
    </location>
</feature>
<dbReference type="PROSITE" id="PS50977">
    <property type="entry name" value="HTH_TETR_2"/>
    <property type="match status" value="1"/>
</dbReference>
<name>A0A430A6D1_9ENTE</name>
<dbReference type="SUPFAM" id="SSF46689">
    <property type="entry name" value="Homeodomain-like"/>
    <property type="match status" value="1"/>
</dbReference>
<keyword evidence="1 2" id="KW-0238">DNA-binding</keyword>
<dbReference type="InterPro" id="IPR009057">
    <property type="entry name" value="Homeodomain-like_sf"/>
</dbReference>